<sequence length="243" mass="27893">MKYRDKKINSVSDLISKLKDDCVGIEGPIWFRGQSQKDHKLLPSLYRKSTSVSEMTLVKKFKQNATLLVTTNYSEEFDWLFIMQHHGVPTRLLDWSESSLIALYFACANSDDKDGALWILLPVELNKHASIEPDETYDIPGITELENYSPKSYHADRTNVMPPAAAITTRNTPRMQAQQGTFTIFHKKRTEIESLGDKNHVWRYIIPADSKQNILRELKICGIDKFQLFPELSSIGETLNKEL</sequence>
<proteinExistence type="predicted"/>
<feature type="domain" description="FRG" evidence="1">
    <location>
        <begin position="25"/>
        <end position="118"/>
    </location>
</feature>
<evidence type="ECO:0000313" key="3">
    <source>
        <dbReference type="Proteomes" id="UP000291819"/>
    </source>
</evidence>
<dbReference type="SMART" id="SM00901">
    <property type="entry name" value="FRG"/>
    <property type="match status" value="1"/>
</dbReference>
<evidence type="ECO:0000259" key="1">
    <source>
        <dbReference type="SMART" id="SM00901"/>
    </source>
</evidence>
<dbReference type="EMBL" id="SIXF01000002">
    <property type="protein sequence ID" value="TBO44531.1"/>
    <property type="molecule type" value="Genomic_DNA"/>
</dbReference>
<evidence type="ECO:0000313" key="2">
    <source>
        <dbReference type="EMBL" id="TBO44531.1"/>
    </source>
</evidence>
<protein>
    <submittedName>
        <fullName evidence="2">FRG domain-containing protein</fullName>
    </submittedName>
</protein>
<accession>A0A4V2JHD3</accession>
<gene>
    <name evidence="2" type="ORF">EYS08_04305</name>
</gene>
<reference evidence="2 3" key="1">
    <citation type="submission" date="2019-02" db="EMBL/GenBank/DDBJ databases">
        <title>Pedobacter kyonggii whole genome sequence analysis.</title>
        <authorList>
            <person name="Dahal R.H."/>
        </authorList>
    </citation>
    <scope>NUCLEOTIDE SEQUENCE [LARGE SCALE GENOMIC DNA]</scope>
    <source>
        <strain evidence="2 3">K-4-11-1</strain>
    </source>
</reference>
<dbReference type="RefSeq" id="WP_131028606.1">
    <property type="nucleotide sequence ID" value="NZ_SIXF01000002.1"/>
</dbReference>
<name>A0A4V2JHD3_9SPHI</name>
<dbReference type="AlphaFoldDB" id="A0A4V2JHD3"/>
<dbReference type="InterPro" id="IPR014966">
    <property type="entry name" value="FRG-dom"/>
</dbReference>
<dbReference type="OrthoDB" id="9816036at2"/>
<organism evidence="2 3">
    <name type="scientific">Pedobacter kyonggii</name>
    <dbReference type="NCBI Taxonomy" id="1926871"/>
    <lineage>
        <taxon>Bacteria</taxon>
        <taxon>Pseudomonadati</taxon>
        <taxon>Bacteroidota</taxon>
        <taxon>Sphingobacteriia</taxon>
        <taxon>Sphingobacteriales</taxon>
        <taxon>Sphingobacteriaceae</taxon>
        <taxon>Pedobacter</taxon>
    </lineage>
</organism>
<keyword evidence="3" id="KW-1185">Reference proteome</keyword>
<dbReference type="Proteomes" id="UP000291819">
    <property type="component" value="Unassembled WGS sequence"/>
</dbReference>
<comment type="caution">
    <text evidence="2">The sequence shown here is derived from an EMBL/GenBank/DDBJ whole genome shotgun (WGS) entry which is preliminary data.</text>
</comment>
<dbReference type="Pfam" id="PF08867">
    <property type="entry name" value="FRG"/>
    <property type="match status" value="1"/>
</dbReference>